<evidence type="ECO:0000313" key="7">
    <source>
        <dbReference type="EMBL" id="GEK92797.1"/>
    </source>
</evidence>
<dbReference type="EMBL" id="BJUZ01000001">
    <property type="protein sequence ID" value="GEK92797.1"/>
    <property type="molecule type" value="Genomic_DNA"/>
</dbReference>
<feature type="transmembrane region" description="Helical" evidence="6">
    <location>
        <begin position="47"/>
        <end position="65"/>
    </location>
</feature>
<keyword evidence="3 6" id="KW-0812">Transmembrane</keyword>
<dbReference type="PANTHER" id="PTHR21716:SF62">
    <property type="entry name" value="TRANSPORT PROTEIN YDBI-RELATED"/>
    <property type="match status" value="1"/>
</dbReference>
<feature type="transmembrane region" description="Helical" evidence="6">
    <location>
        <begin position="288"/>
        <end position="306"/>
    </location>
</feature>
<organism evidence="7 8">
    <name type="scientific">Gluconobacter wancherniae NBRC 103581</name>
    <dbReference type="NCBI Taxonomy" id="656744"/>
    <lineage>
        <taxon>Bacteria</taxon>
        <taxon>Pseudomonadati</taxon>
        <taxon>Pseudomonadota</taxon>
        <taxon>Alphaproteobacteria</taxon>
        <taxon>Acetobacterales</taxon>
        <taxon>Acetobacteraceae</taxon>
        <taxon>Gluconobacter</taxon>
    </lineage>
</organism>
<evidence type="ECO:0000256" key="5">
    <source>
        <dbReference type="ARBA" id="ARBA00023136"/>
    </source>
</evidence>
<keyword evidence="8" id="KW-1185">Reference proteome</keyword>
<comment type="similarity">
    <text evidence="2">Belongs to the autoinducer-2 exporter (AI-2E) (TC 2.A.86) family.</text>
</comment>
<protein>
    <submittedName>
        <fullName evidence="7">AI-2E family transporter</fullName>
    </submittedName>
</protein>
<sequence>MPISFTDPAEQDEQDPRAREIARIVALLRIVITVTLVLLAIWLIGDVLAVIFASALMAVVLHGLARLLRRHLKFVPYAAAVSIVAVVIFAAIVALVWSSGPAIGDQFIRLKAALIAQSGDIRGRLSQSTVGQMVLDHLPSTLGGNANSNALGSFGSGLAGSVTGLLSGAFGLLGTILVILIAGLYFALSPALYIDGVLRIVPPKHRGAARELLLTAGSTLWAWTAGQALDMLVVGILSGLGLYMIGVPLALALGVVAGLMNFIPYIGAIMGAVPAVLLGLSLGTHEALFVAILYVTIQFFEGNVLAPFIQRRAVHMPPALAILSQTVFGSILGIPGLILASPITAALLAMGDKATAPLEDAGRTQIDVGELSEEEVKEARKRKED</sequence>
<name>A0A511B4Q1_9PROT</name>
<comment type="subcellular location">
    <subcellularLocation>
        <location evidence="1">Membrane</location>
        <topology evidence="1">Multi-pass membrane protein</topology>
    </subcellularLocation>
</comment>
<comment type="caution">
    <text evidence="7">The sequence shown here is derived from an EMBL/GenBank/DDBJ whole genome shotgun (WGS) entry which is preliminary data.</text>
</comment>
<keyword evidence="5 6" id="KW-0472">Membrane</keyword>
<dbReference type="Proteomes" id="UP000321230">
    <property type="component" value="Unassembled WGS sequence"/>
</dbReference>
<gene>
    <name evidence="7" type="ORF">GWA01_05670</name>
</gene>
<proteinExistence type="inferred from homology"/>
<feature type="transmembrane region" description="Helical" evidence="6">
    <location>
        <begin position="77"/>
        <end position="97"/>
    </location>
</feature>
<evidence type="ECO:0000313" key="8">
    <source>
        <dbReference type="Proteomes" id="UP000321230"/>
    </source>
</evidence>
<keyword evidence="4 6" id="KW-1133">Transmembrane helix</keyword>
<dbReference type="PANTHER" id="PTHR21716">
    <property type="entry name" value="TRANSMEMBRANE PROTEIN"/>
    <property type="match status" value="1"/>
</dbReference>
<dbReference type="InterPro" id="IPR002549">
    <property type="entry name" value="AI-2E-like"/>
</dbReference>
<dbReference type="AlphaFoldDB" id="A0A511B4Q1"/>
<accession>A0A511B4Q1</accession>
<dbReference type="OrthoDB" id="5761230at2"/>
<feature type="transmembrane region" description="Helical" evidence="6">
    <location>
        <begin position="21"/>
        <end position="41"/>
    </location>
</feature>
<reference evidence="7 8" key="1">
    <citation type="submission" date="2019-07" db="EMBL/GenBank/DDBJ databases">
        <title>Whole genome shotgun sequence of Gluconobacter wancherniae NBRC 103581.</title>
        <authorList>
            <person name="Hosoyama A."/>
            <person name="Uohara A."/>
            <person name="Ohji S."/>
            <person name="Ichikawa N."/>
        </authorList>
    </citation>
    <scope>NUCLEOTIDE SEQUENCE [LARGE SCALE GENOMIC DNA]</scope>
    <source>
        <strain evidence="7 8">NBRC 103581</strain>
    </source>
</reference>
<evidence type="ECO:0000256" key="4">
    <source>
        <dbReference type="ARBA" id="ARBA00022989"/>
    </source>
</evidence>
<feature type="transmembrane region" description="Helical" evidence="6">
    <location>
        <begin position="262"/>
        <end position="282"/>
    </location>
</feature>
<feature type="transmembrane region" description="Helical" evidence="6">
    <location>
        <begin position="327"/>
        <end position="350"/>
    </location>
</feature>
<evidence type="ECO:0000256" key="6">
    <source>
        <dbReference type="SAM" id="Phobius"/>
    </source>
</evidence>
<feature type="transmembrane region" description="Helical" evidence="6">
    <location>
        <begin position="165"/>
        <end position="188"/>
    </location>
</feature>
<dbReference type="GO" id="GO:0055085">
    <property type="term" value="P:transmembrane transport"/>
    <property type="evidence" value="ECO:0007669"/>
    <property type="project" value="TreeGrafter"/>
</dbReference>
<dbReference type="GO" id="GO:0016020">
    <property type="term" value="C:membrane"/>
    <property type="evidence" value="ECO:0007669"/>
    <property type="project" value="UniProtKB-SubCell"/>
</dbReference>
<evidence type="ECO:0000256" key="2">
    <source>
        <dbReference type="ARBA" id="ARBA00009773"/>
    </source>
</evidence>
<feature type="transmembrane region" description="Helical" evidence="6">
    <location>
        <begin position="232"/>
        <end position="255"/>
    </location>
</feature>
<evidence type="ECO:0000256" key="1">
    <source>
        <dbReference type="ARBA" id="ARBA00004141"/>
    </source>
</evidence>
<dbReference type="Pfam" id="PF01594">
    <property type="entry name" value="AI-2E_transport"/>
    <property type="match status" value="1"/>
</dbReference>
<evidence type="ECO:0000256" key="3">
    <source>
        <dbReference type="ARBA" id="ARBA00022692"/>
    </source>
</evidence>
<dbReference type="RefSeq" id="WP_146793805.1">
    <property type="nucleotide sequence ID" value="NZ_BARC01000004.1"/>
</dbReference>